<gene>
    <name evidence="8" type="ORF">E3P90_01533</name>
</gene>
<dbReference type="InterPro" id="IPR050534">
    <property type="entry name" value="Coronavir_polyprotein_1ab"/>
</dbReference>
<keyword evidence="2" id="KW-0547">Nucleotide-binding</keyword>
<evidence type="ECO:0000256" key="5">
    <source>
        <dbReference type="ARBA" id="ARBA00022840"/>
    </source>
</evidence>
<dbReference type="Pfam" id="PF13087">
    <property type="entry name" value="AAA_12"/>
    <property type="match status" value="1"/>
</dbReference>
<evidence type="ECO:0000256" key="4">
    <source>
        <dbReference type="ARBA" id="ARBA00022806"/>
    </source>
</evidence>
<accession>A0A4T0ICG1</accession>
<dbReference type="InterPro" id="IPR041677">
    <property type="entry name" value="DNA2/NAM7_AAA_11"/>
</dbReference>
<keyword evidence="6" id="KW-1133">Transmembrane helix</keyword>
<evidence type="ECO:0000256" key="3">
    <source>
        <dbReference type="ARBA" id="ARBA00022801"/>
    </source>
</evidence>
<dbReference type="EMBL" id="SPOF01000013">
    <property type="protein sequence ID" value="TIB13740.1"/>
    <property type="molecule type" value="Genomic_DNA"/>
</dbReference>
<dbReference type="InterPro" id="IPR003593">
    <property type="entry name" value="AAA+_ATPase"/>
</dbReference>
<dbReference type="Pfam" id="PF13086">
    <property type="entry name" value="AAA_11"/>
    <property type="match status" value="1"/>
</dbReference>
<keyword evidence="6" id="KW-0472">Membrane</keyword>
<keyword evidence="6" id="KW-0812">Transmembrane</keyword>
<dbReference type="PANTHER" id="PTHR43788:SF8">
    <property type="entry name" value="DNA-BINDING PROTEIN SMUBP-2"/>
    <property type="match status" value="1"/>
</dbReference>
<dbReference type="PANTHER" id="PTHR43788">
    <property type="entry name" value="DNA2/NAM7 HELICASE FAMILY MEMBER"/>
    <property type="match status" value="1"/>
</dbReference>
<evidence type="ECO:0000259" key="7">
    <source>
        <dbReference type="SMART" id="SM00382"/>
    </source>
</evidence>
<dbReference type="GO" id="GO:0005524">
    <property type="term" value="F:ATP binding"/>
    <property type="evidence" value="ECO:0007669"/>
    <property type="project" value="UniProtKB-KW"/>
</dbReference>
<dbReference type="SUPFAM" id="SSF52540">
    <property type="entry name" value="P-loop containing nucleoside triphosphate hydrolases"/>
    <property type="match status" value="1"/>
</dbReference>
<evidence type="ECO:0000256" key="1">
    <source>
        <dbReference type="ARBA" id="ARBA00007913"/>
    </source>
</evidence>
<dbReference type="InterPro" id="IPR027417">
    <property type="entry name" value="P-loop_NTPase"/>
</dbReference>
<keyword evidence="3" id="KW-0378">Hydrolase</keyword>
<keyword evidence="5" id="KW-0067">ATP-binding</keyword>
<dbReference type="CDD" id="cd18808">
    <property type="entry name" value="SF1_C_Upf1"/>
    <property type="match status" value="1"/>
</dbReference>
<sequence length="686" mass="76458">MDCVLDAYKREISIELNEIKNNFIFKINVDLASYSLSYSSKLLISLSTTHKHVFKNGDLAAIVDTKNAELFRGVVYSSTTDNITISIDRDELDLPSPIYLVKLQDESTYNRLLHTISIYQKIFTSNTQSPLINTIFGLSKPTFCQTPPALYLDKSLNDSQKRAVDRCISADHLSLIHGPPGTGKSYTLIEIIRQLITQNKRILVCGASNLAVDNILERLSAHNIPVTRLGHPARILHSLQPHTLEYQTSHSHQNDIVNDVKKELEDLMKDLKDGRIKGKLKRKNAWNEVRELRKEHRKRSAGVLNNLITRAQVVLCTLHGAGGRQLHNKHFDVCIIDESTQALEPSCLIPVLKANKLILAGDPLQLPPTVLAQPGKKKKEVPKIIPKDGAKKAEEGANGVKDTQEATVALSKTSISSHSPPTQPTLKPLASLNQTLFERLVGIHGNRIKTLLSEQYRMNDLIMRYPSESMYGGALTAHSSVSHHTLLDLPSVQAHEGAHDEIELNSPLVLLDTDGLDYMERVDSEEMKKGEEEGSKYNENEVEVVREKVGQLVSQGVLDTQIAIITPYQAQVGHLKNALRGTYPGCEIGSVDGVQGREEEVVIMSLVRSNDAGEVGFLKEERRLNVAMTRAKRQLVGVLIFFFIWPGADFALQIVVGNSATIRRGSTYLKKWMDFLEEHADIQVPE</sequence>
<dbReference type="GO" id="GO:0043139">
    <property type="term" value="F:5'-3' DNA helicase activity"/>
    <property type="evidence" value="ECO:0007669"/>
    <property type="project" value="TreeGrafter"/>
</dbReference>
<evidence type="ECO:0000313" key="9">
    <source>
        <dbReference type="Proteomes" id="UP000306954"/>
    </source>
</evidence>
<dbReference type="CDD" id="cd18044">
    <property type="entry name" value="DEXXQc_SMUBP2"/>
    <property type="match status" value="1"/>
</dbReference>
<feature type="domain" description="AAA+ ATPase" evidence="7">
    <location>
        <begin position="170"/>
        <end position="641"/>
    </location>
</feature>
<dbReference type="InterPro" id="IPR047187">
    <property type="entry name" value="SF1_C_Upf1"/>
</dbReference>
<dbReference type="Gene3D" id="2.40.30.270">
    <property type="match status" value="1"/>
</dbReference>
<dbReference type="SMART" id="SM00382">
    <property type="entry name" value="AAA"/>
    <property type="match status" value="1"/>
</dbReference>
<protein>
    <recommendedName>
        <fullName evidence="7">AAA+ ATPase domain-containing protein</fullName>
    </recommendedName>
</protein>
<dbReference type="AlphaFoldDB" id="A0A4T0ICG1"/>
<name>A0A4T0ICG1_WALIC</name>
<dbReference type="InterPro" id="IPR041679">
    <property type="entry name" value="DNA2/NAM7-like_C"/>
</dbReference>
<proteinExistence type="inferred from homology"/>
<evidence type="ECO:0000256" key="6">
    <source>
        <dbReference type="SAM" id="Phobius"/>
    </source>
</evidence>
<keyword evidence="4" id="KW-0347">Helicase</keyword>
<comment type="caution">
    <text evidence="8">The sequence shown here is derived from an EMBL/GenBank/DDBJ whole genome shotgun (WGS) entry which is preliminary data.</text>
</comment>
<organism evidence="8 9">
    <name type="scientific">Wallemia ichthyophaga</name>
    <dbReference type="NCBI Taxonomy" id="245174"/>
    <lineage>
        <taxon>Eukaryota</taxon>
        <taxon>Fungi</taxon>
        <taxon>Dikarya</taxon>
        <taxon>Basidiomycota</taxon>
        <taxon>Wallemiomycotina</taxon>
        <taxon>Wallemiomycetes</taxon>
        <taxon>Wallemiales</taxon>
        <taxon>Wallemiaceae</taxon>
        <taxon>Wallemia</taxon>
    </lineage>
</organism>
<evidence type="ECO:0000256" key="2">
    <source>
        <dbReference type="ARBA" id="ARBA00022741"/>
    </source>
</evidence>
<dbReference type="Gene3D" id="3.40.50.300">
    <property type="entry name" value="P-loop containing nucleotide triphosphate hydrolases"/>
    <property type="match status" value="2"/>
</dbReference>
<evidence type="ECO:0000313" key="8">
    <source>
        <dbReference type="EMBL" id="TIB13740.1"/>
    </source>
</evidence>
<dbReference type="GO" id="GO:0016787">
    <property type="term" value="F:hydrolase activity"/>
    <property type="evidence" value="ECO:0007669"/>
    <property type="project" value="UniProtKB-KW"/>
</dbReference>
<feature type="transmembrane region" description="Helical" evidence="6">
    <location>
        <begin position="635"/>
        <end position="656"/>
    </location>
</feature>
<reference evidence="8 9" key="1">
    <citation type="submission" date="2019-03" db="EMBL/GenBank/DDBJ databases">
        <title>Sequencing 23 genomes of Wallemia ichthyophaga.</title>
        <authorList>
            <person name="Gostincar C."/>
        </authorList>
    </citation>
    <scope>NUCLEOTIDE SEQUENCE [LARGE SCALE GENOMIC DNA]</scope>
    <source>
        <strain evidence="8 9">EXF-8621</strain>
    </source>
</reference>
<dbReference type="Proteomes" id="UP000306954">
    <property type="component" value="Unassembled WGS sequence"/>
</dbReference>
<comment type="similarity">
    <text evidence="1">Belongs to the DNA2/NAM7 helicase family.</text>
</comment>